<organism evidence="2">
    <name type="scientific">Ananas comosus var. bracteatus</name>
    <name type="common">red pineapple</name>
    <dbReference type="NCBI Taxonomy" id="296719"/>
    <lineage>
        <taxon>Eukaryota</taxon>
        <taxon>Viridiplantae</taxon>
        <taxon>Streptophyta</taxon>
        <taxon>Embryophyta</taxon>
        <taxon>Tracheophyta</taxon>
        <taxon>Spermatophyta</taxon>
        <taxon>Magnoliopsida</taxon>
        <taxon>Liliopsida</taxon>
        <taxon>Poales</taxon>
        <taxon>Bromeliaceae</taxon>
        <taxon>Bromelioideae</taxon>
        <taxon>Ananas</taxon>
    </lineage>
</organism>
<protein>
    <submittedName>
        <fullName evidence="2">Uncharacterized protein</fullName>
    </submittedName>
</protein>
<dbReference type="EMBL" id="LR862149">
    <property type="protein sequence ID" value="CAD1832134.1"/>
    <property type="molecule type" value="Genomic_DNA"/>
</dbReference>
<reference evidence="2" key="1">
    <citation type="submission" date="2020-07" db="EMBL/GenBank/DDBJ databases">
        <authorList>
            <person name="Lin J."/>
        </authorList>
    </citation>
    <scope>NUCLEOTIDE SEQUENCE</scope>
</reference>
<evidence type="ECO:0000256" key="1">
    <source>
        <dbReference type="SAM" id="MobiDB-lite"/>
    </source>
</evidence>
<sequence length="169" mass="18671">MLRRLLPWPHHAPQTLTLTLTLTRSKSESPSPPRDSYDPPSPHPPKSPPAKVTNSLPKTLSPNQIKPSAPFHSDLPFDFRYSYSESDHSVRPIGFREPPRFSPSAPAPRPEMGRRGRAGAGAGAGGGIRDRRSSVLGEPLTEEEIEELVERYRHSDCSRQINLGLNPSP</sequence>
<accession>A0A6V7PMR0</accession>
<dbReference type="GO" id="GO:0000373">
    <property type="term" value="P:Group II intron splicing"/>
    <property type="evidence" value="ECO:0007669"/>
    <property type="project" value="InterPro"/>
</dbReference>
<feature type="compositionally biased region" description="Pro residues" evidence="1">
    <location>
        <begin position="39"/>
        <end position="48"/>
    </location>
</feature>
<gene>
    <name evidence="2" type="ORF">CB5_LOCUS15345</name>
</gene>
<dbReference type="PANTHER" id="PTHR46247">
    <property type="entry name" value="CRS2-ASSOCIATED FACTOR 1, CHLOROPLASTIC"/>
    <property type="match status" value="1"/>
</dbReference>
<dbReference type="PANTHER" id="PTHR46247:SF4">
    <property type="entry name" value="CRS2-ASSOCIATED FACTOR 2, MITOCHONDRIAL"/>
    <property type="match status" value="1"/>
</dbReference>
<feature type="compositionally biased region" description="Polar residues" evidence="1">
    <location>
        <begin position="52"/>
        <end position="66"/>
    </location>
</feature>
<dbReference type="InterPro" id="IPR044599">
    <property type="entry name" value="CAF1P_plant"/>
</dbReference>
<feature type="compositionally biased region" description="Gly residues" evidence="1">
    <location>
        <begin position="118"/>
        <end position="127"/>
    </location>
</feature>
<dbReference type="AlphaFoldDB" id="A0A6V7PMR0"/>
<name>A0A6V7PMR0_ANACO</name>
<evidence type="ECO:0000313" key="2">
    <source>
        <dbReference type="EMBL" id="CAD1832134.1"/>
    </source>
</evidence>
<feature type="region of interest" description="Disordered" evidence="1">
    <location>
        <begin position="20"/>
        <end position="140"/>
    </location>
</feature>
<proteinExistence type="predicted"/>